<dbReference type="Pfam" id="PF13806">
    <property type="entry name" value="Rieske_2"/>
    <property type="match status" value="1"/>
</dbReference>
<proteinExistence type="predicted"/>
<evidence type="ECO:0000256" key="5">
    <source>
        <dbReference type="ARBA" id="ARBA00023014"/>
    </source>
</evidence>
<dbReference type="GO" id="GO:0042128">
    <property type="term" value="P:nitrate assimilation"/>
    <property type="evidence" value="ECO:0007669"/>
    <property type="project" value="UniProtKB-KW"/>
</dbReference>
<name>A0A4Q5IW46_9ACTN</name>
<keyword evidence="2" id="KW-0479">Metal-binding</keyword>
<dbReference type="Proteomes" id="UP000291189">
    <property type="component" value="Unassembled WGS sequence"/>
</dbReference>
<dbReference type="PROSITE" id="PS51300">
    <property type="entry name" value="NIRD"/>
    <property type="match status" value="1"/>
</dbReference>
<gene>
    <name evidence="9" type="primary">nirD</name>
    <name evidence="9" type="ORF">ETU37_19870</name>
</gene>
<dbReference type="SUPFAM" id="SSF50022">
    <property type="entry name" value="ISP domain"/>
    <property type="match status" value="1"/>
</dbReference>
<dbReference type="GO" id="GO:0046872">
    <property type="term" value="F:metal ion binding"/>
    <property type="evidence" value="ECO:0007669"/>
    <property type="project" value="UniProtKB-KW"/>
</dbReference>
<feature type="compositionally biased region" description="Low complexity" evidence="7">
    <location>
        <begin position="117"/>
        <end position="131"/>
    </location>
</feature>
<dbReference type="InterPro" id="IPR036922">
    <property type="entry name" value="Rieske_2Fe-2S_sf"/>
</dbReference>
<evidence type="ECO:0000256" key="7">
    <source>
        <dbReference type="SAM" id="MobiDB-lite"/>
    </source>
</evidence>
<dbReference type="CDD" id="cd03529">
    <property type="entry name" value="Rieske_NirD"/>
    <property type="match status" value="1"/>
</dbReference>
<dbReference type="PANTHER" id="PTHR40562:SF1">
    <property type="entry name" value="NITRITE REDUCTASE (NADH) SMALL SUBUNIT"/>
    <property type="match status" value="1"/>
</dbReference>
<organism evidence="9 10">
    <name type="scientific">Nocardioides iriomotensis</name>
    <dbReference type="NCBI Taxonomy" id="715784"/>
    <lineage>
        <taxon>Bacteria</taxon>
        <taxon>Bacillati</taxon>
        <taxon>Actinomycetota</taxon>
        <taxon>Actinomycetes</taxon>
        <taxon>Propionibacteriales</taxon>
        <taxon>Nocardioidaceae</taxon>
        <taxon>Nocardioides</taxon>
    </lineage>
</organism>
<evidence type="ECO:0000256" key="3">
    <source>
        <dbReference type="ARBA" id="ARBA00023002"/>
    </source>
</evidence>
<evidence type="ECO:0000313" key="10">
    <source>
        <dbReference type="Proteomes" id="UP000291189"/>
    </source>
</evidence>
<keyword evidence="10" id="KW-1185">Reference proteome</keyword>
<keyword evidence="6" id="KW-0534">Nitrate assimilation</keyword>
<evidence type="ECO:0000256" key="4">
    <source>
        <dbReference type="ARBA" id="ARBA00023004"/>
    </source>
</evidence>
<evidence type="ECO:0000256" key="2">
    <source>
        <dbReference type="ARBA" id="ARBA00022723"/>
    </source>
</evidence>
<reference evidence="9 10" key="1">
    <citation type="submission" date="2019-01" db="EMBL/GenBank/DDBJ databases">
        <title>Nocardioides guangzhouensis sp. nov., an actinobacterium isolated from soil.</title>
        <authorList>
            <person name="Fu Y."/>
            <person name="Cai Y."/>
            <person name="Lin Z."/>
            <person name="Chen P."/>
        </authorList>
    </citation>
    <scope>NUCLEOTIDE SEQUENCE [LARGE SCALE GENOMIC DNA]</scope>
    <source>
        <strain evidence="9 10">NBRC 105384</strain>
    </source>
</reference>
<dbReference type="GO" id="GO:0016705">
    <property type="term" value="F:oxidoreductase activity, acting on paired donors, with incorporation or reduction of molecular oxygen"/>
    <property type="evidence" value="ECO:0007669"/>
    <property type="project" value="UniProtKB-ARBA"/>
</dbReference>
<dbReference type="InterPro" id="IPR012748">
    <property type="entry name" value="Rieske-like_NirD"/>
</dbReference>
<dbReference type="Gene3D" id="2.102.10.10">
    <property type="entry name" value="Rieske [2Fe-2S] iron-sulphur domain"/>
    <property type="match status" value="1"/>
</dbReference>
<dbReference type="NCBIfam" id="TIGR02378">
    <property type="entry name" value="nirD_assim_sml"/>
    <property type="match status" value="1"/>
</dbReference>
<dbReference type="RefSeq" id="WP_129989103.1">
    <property type="nucleotide sequence ID" value="NZ_SDPU01000035.1"/>
</dbReference>
<feature type="domain" description="Rieske" evidence="8">
    <location>
        <begin position="2"/>
        <end position="107"/>
    </location>
</feature>
<keyword evidence="5" id="KW-0411">Iron-sulfur</keyword>
<keyword evidence="1" id="KW-0001">2Fe-2S</keyword>
<dbReference type="PANTHER" id="PTHR40562">
    <property type="match status" value="1"/>
</dbReference>
<feature type="region of interest" description="Disordered" evidence="7">
    <location>
        <begin position="112"/>
        <end position="131"/>
    </location>
</feature>
<protein>
    <submittedName>
        <fullName evidence="9">Nitrite reductase small subunit NirD</fullName>
    </submittedName>
</protein>
<keyword evidence="3" id="KW-0560">Oxidoreductase</keyword>
<dbReference type="EMBL" id="SDPU01000035">
    <property type="protein sequence ID" value="RYU09338.1"/>
    <property type="molecule type" value="Genomic_DNA"/>
</dbReference>
<dbReference type="GO" id="GO:0004497">
    <property type="term" value="F:monooxygenase activity"/>
    <property type="evidence" value="ECO:0007669"/>
    <property type="project" value="UniProtKB-ARBA"/>
</dbReference>
<evidence type="ECO:0000313" key="9">
    <source>
        <dbReference type="EMBL" id="RYU09338.1"/>
    </source>
</evidence>
<comment type="caution">
    <text evidence="9">The sequence shown here is derived from an EMBL/GenBank/DDBJ whole genome shotgun (WGS) entry which is preliminary data.</text>
</comment>
<keyword evidence="4" id="KW-0408">Iron</keyword>
<evidence type="ECO:0000256" key="6">
    <source>
        <dbReference type="ARBA" id="ARBA00023063"/>
    </source>
</evidence>
<sequence length="131" mass="13777">MTPVCPLDRLVPERGVAVLVGGHQVALFRVTDPATGEDRVHAVSHLDPFSGAHVMARGIVGSSGERVTVASPMYKQVFDLATGACLTEPDVRLPVWPTRILEGLVHVADRPAEQPVDPSLDPSAALAAATP</sequence>
<dbReference type="PROSITE" id="PS51296">
    <property type="entry name" value="RIESKE"/>
    <property type="match status" value="1"/>
</dbReference>
<accession>A0A4Q5IW46</accession>
<dbReference type="InterPro" id="IPR017941">
    <property type="entry name" value="Rieske_2Fe-2S"/>
</dbReference>
<dbReference type="InterPro" id="IPR017881">
    <property type="entry name" value="NirD"/>
</dbReference>
<dbReference type="AlphaFoldDB" id="A0A4Q5IW46"/>
<dbReference type="GO" id="GO:0051537">
    <property type="term" value="F:2 iron, 2 sulfur cluster binding"/>
    <property type="evidence" value="ECO:0007669"/>
    <property type="project" value="UniProtKB-KW"/>
</dbReference>
<evidence type="ECO:0000256" key="1">
    <source>
        <dbReference type="ARBA" id="ARBA00022714"/>
    </source>
</evidence>
<dbReference type="OrthoDB" id="3213360at2"/>
<evidence type="ECO:0000259" key="8">
    <source>
        <dbReference type="PROSITE" id="PS51296"/>
    </source>
</evidence>
<dbReference type="GO" id="GO:0008942">
    <property type="term" value="F:nitrite reductase [NAD(P)H] activity"/>
    <property type="evidence" value="ECO:0007669"/>
    <property type="project" value="InterPro"/>
</dbReference>